<sequence>MPTYEYRCKDCGHEFEIQQAFTDDPLTACPTCSGALKKKFGSVGISFKGSGFYKNDSRGSSSSASTGATATPPTASTESSSDSATKAAAPATPAPGTPPAAASPAKTAPSTTST</sequence>
<dbReference type="AlphaFoldDB" id="A0A6J5YBK4"/>
<dbReference type="Pfam" id="PF09723">
    <property type="entry name" value="Zn_ribbon_8"/>
    <property type="match status" value="1"/>
</dbReference>
<dbReference type="SMART" id="SM00834">
    <property type="entry name" value="CxxC_CXXC_SSSS"/>
    <property type="match status" value="1"/>
</dbReference>
<feature type="compositionally biased region" description="Low complexity" evidence="1">
    <location>
        <begin position="99"/>
        <end position="114"/>
    </location>
</feature>
<gene>
    <name evidence="3" type="ORF">UFOPK1392_01320</name>
</gene>
<protein>
    <submittedName>
        <fullName evidence="3">Unannotated protein</fullName>
    </submittedName>
</protein>
<dbReference type="NCBIfam" id="TIGR02605">
    <property type="entry name" value="CxxC_CxxC_SSSS"/>
    <property type="match status" value="1"/>
</dbReference>
<organism evidence="3">
    <name type="scientific">freshwater metagenome</name>
    <dbReference type="NCBI Taxonomy" id="449393"/>
    <lineage>
        <taxon>unclassified sequences</taxon>
        <taxon>metagenomes</taxon>
        <taxon>ecological metagenomes</taxon>
    </lineage>
</organism>
<feature type="domain" description="Putative regulatory protein FmdB zinc ribbon" evidence="2">
    <location>
        <begin position="1"/>
        <end position="41"/>
    </location>
</feature>
<proteinExistence type="predicted"/>
<dbReference type="EMBL" id="CAEMXZ010000054">
    <property type="protein sequence ID" value="CAB4323564.1"/>
    <property type="molecule type" value="Genomic_DNA"/>
</dbReference>
<evidence type="ECO:0000259" key="2">
    <source>
        <dbReference type="SMART" id="SM00834"/>
    </source>
</evidence>
<reference evidence="3" key="1">
    <citation type="submission" date="2020-05" db="EMBL/GenBank/DDBJ databases">
        <authorList>
            <person name="Chiriac C."/>
            <person name="Salcher M."/>
            <person name="Ghai R."/>
            <person name="Kavagutti S V."/>
        </authorList>
    </citation>
    <scope>NUCLEOTIDE SEQUENCE</scope>
</reference>
<evidence type="ECO:0000313" key="3">
    <source>
        <dbReference type="EMBL" id="CAB4323564.1"/>
    </source>
</evidence>
<dbReference type="InterPro" id="IPR013429">
    <property type="entry name" value="Regulatory_FmdB_Zinc_ribbon"/>
</dbReference>
<accession>A0A6J5YBK4</accession>
<name>A0A6J5YBK4_9ZZZZ</name>
<evidence type="ECO:0000256" key="1">
    <source>
        <dbReference type="SAM" id="MobiDB-lite"/>
    </source>
</evidence>
<feature type="region of interest" description="Disordered" evidence="1">
    <location>
        <begin position="51"/>
        <end position="114"/>
    </location>
</feature>
<feature type="compositionally biased region" description="Low complexity" evidence="1">
    <location>
        <begin position="60"/>
        <end position="91"/>
    </location>
</feature>
<dbReference type="PANTHER" id="PTHR34404">
    <property type="entry name" value="REGULATORY PROTEIN, FMDB FAMILY"/>
    <property type="match status" value="1"/>
</dbReference>
<dbReference type="PANTHER" id="PTHR34404:SF2">
    <property type="entry name" value="CONSERVED SERINE RICH PROTEIN"/>
    <property type="match status" value="1"/>
</dbReference>